<evidence type="ECO:0000256" key="1">
    <source>
        <dbReference type="ARBA" id="ARBA00004123"/>
    </source>
</evidence>
<evidence type="ECO:0000256" key="3">
    <source>
        <dbReference type="ARBA" id="ARBA00023159"/>
    </source>
</evidence>
<dbReference type="Gene3D" id="6.10.280.10">
    <property type="entry name" value="Mediator complex, subunit Med21"/>
    <property type="match status" value="1"/>
</dbReference>
<dbReference type="EMBL" id="GL377709">
    <property type="protein sequence ID" value="EFJ06020.1"/>
    <property type="molecule type" value="Genomic_DNA"/>
</dbReference>
<comment type="subunit">
    <text evidence="6">Component of the Mediator complex.</text>
</comment>
<feature type="region of interest" description="Disordered" evidence="7">
    <location>
        <begin position="32"/>
        <end position="79"/>
    </location>
</feature>
<evidence type="ECO:0000256" key="6">
    <source>
        <dbReference type="RuleBase" id="RU366036"/>
    </source>
</evidence>
<gene>
    <name evidence="9" type="ORF">SELMODRAFT_111729</name>
    <name evidence="8" type="ORF">SELMODRAFT_136226</name>
</gene>
<dbReference type="Gramene" id="EFJ06020">
    <property type="protein sequence ID" value="EFJ06020"/>
    <property type="gene ID" value="SELMODRAFT_136226"/>
</dbReference>
<sequence>MDIITQLQDQVNKIAFLAFNSVGSLQRDAAPVRLSQNYPDPQALAPGAPPLPGQQQQQQQQAQQSQQPQQQQEQAPEMASTLVQAAKQFDALVAALPIAEGGEEAQLKRIAELQQAENEEIGKELQLELDLAEEELKLMRELFHTAADDCLRFKQLQ</sequence>
<dbReference type="EMBL" id="GL377608">
    <property type="protein sequence ID" value="EFJ18896.1"/>
    <property type="molecule type" value="Genomic_DNA"/>
</dbReference>
<dbReference type="GO" id="GO:0016592">
    <property type="term" value="C:mediator complex"/>
    <property type="evidence" value="ECO:0000318"/>
    <property type="project" value="GO_Central"/>
</dbReference>
<dbReference type="GO" id="GO:0006357">
    <property type="term" value="P:regulation of transcription by RNA polymerase II"/>
    <property type="evidence" value="ECO:0000318"/>
    <property type="project" value="GO_Central"/>
</dbReference>
<dbReference type="AlphaFoldDB" id="D8S9W6"/>
<evidence type="ECO:0000313" key="10">
    <source>
        <dbReference type="Proteomes" id="UP000001514"/>
    </source>
</evidence>
<dbReference type="KEGG" id="smo:SELMODRAFT_111729"/>
<comment type="subcellular location">
    <subcellularLocation>
        <location evidence="1 6">Nucleus</location>
    </subcellularLocation>
</comment>
<dbReference type="Gramene" id="EFJ18896">
    <property type="protein sequence ID" value="EFJ18896"/>
    <property type="gene ID" value="SELMODRAFT_111729"/>
</dbReference>
<reference evidence="9 10" key="1">
    <citation type="journal article" date="2011" name="Science">
        <title>The Selaginella genome identifies genetic changes associated with the evolution of vascular plants.</title>
        <authorList>
            <person name="Banks J.A."/>
            <person name="Nishiyama T."/>
            <person name="Hasebe M."/>
            <person name="Bowman J.L."/>
            <person name="Gribskov M."/>
            <person name="dePamphilis C."/>
            <person name="Albert V.A."/>
            <person name="Aono N."/>
            <person name="Aoyama T."/>
            <person name="Ambrose B.A."/>
            <person name="Ashton N.W."/>
            <person name="Axtell M.J."/>
            <person name="Barker E."/>
            <person name="Barker M.S."/>
            <person name="Bennetzen J.L."/>
            <person name="Bonawitz N.D."/>
            <person name="Chapple C."/>
            <person name="Cheng C."/>
            <person name="Correa L.G."/>
            <person name="Dacre M."/>
            <person name="DeBarry J."/>
            <person name="Dreyer I."/>
            <person name="Elias M."/>
            <person name="Engstrom E.M."/>
            <person name="Estelle M."/>
            <person name="Feng L."/>
            <person name="Finet C."/>
            <person name="Floyd S.K."/>
            <person name="Frommer W.B."/>
            <person name="Fujita T."/>
            <person name="Gramzow L."/>
            <person name="Gutensohn M."/>
            <person name="Harholt J."/>
            <person name="Hattori M."/>
            <person name="Heyl A."/>
            <person name="Hirai T."/>
            <person name="Hiwatashi Y."/>
            <person name="Ishikawa M."/>
            <person name="Iwata M."/>
            <person name="Karol K.G."/>
            <person name="Koehler B."/>
            <person name="Kolukisaoglu U."/>
            <person name="Kubo M."/>
            <person name="Kurata T."/>
            <person name="Lalonde S."/>
            <person name="Li K."/>
            <person name="Li Y."/>
            <person name="Litt A."/>
            <person name="Lyons E."/>
            <person name="Manning G."/>
            <person name="Maruyama T."/>
            <person name="Michael T.P."/>
            <person name="Mikami K."/>
            <person name="Miyazaki S."/>
            <person name="Morinaga S."/>
            <person name="Murata T."/>
            <person name="Mueller-Roeber B."/>
            <person name="Nelson D.R."/>
            <person name="Obara M."/>
            <person name="Oguri Y."/>
            <person name="Olmstead R.G."/>
            <person name="Onodera N."/>
            <person name="Petersen B.L."/>
            <person name="Pils B."/>
            <person name="Prigge M."/>
            <person name="Rensing S.A."/>
            <person name="Riano-Pachon D.M."/>
            <person name="Roberts A.W."/>
            <person name="Sato Y."/>
            <person name="Scheller H.V."/>
            <person name="Schulz B."/>
            <person name="Schulz C."/>
            <person name="Shakirov E.V."/>
            <person name="Shibagaki N."/>
            <person name="Shinohara N."/>
            <person name="Shippen D.E."/>
            <person name="Soerensen I."/>
            <person name="Sotooka R."/>
            <person name="Sugimoto N."/>
            <person name="Sugita M."/>
            <person name="Sumikawa N."/>
            <person name="Tanurdzic M."/>
            <person name="Theissen G."/>
            <person name="Ulvskov P."/>
            <person name="Wakazuki S."/>
            <person name="Weng J.K."/>
            <person name="Willats W.W."/>
            <person name="Wipf D."/>
            <person name="Wolf P.G."/>
            <person name="Yang L."/>
            <person name="Zimmer A.D."/>
            <person name="Zhu Q."/>
            <person name="Mitros T."/>
            <person name="Hellsten U."/>
            <person name="Loque D."/>
            <person name="Otillar R."/>
            <person name="Salamov A."/>
            <person name="Schmutz J."/>
            <person name="Shapiro H."/>
            <person name="Lindquist E."/>
            <person name="Lucas S."/>
            <person name="Rokhsar D."/>
            <person name="Grigoriev I.V."/>
        </authorList>
    </citation>
    <scope>NUCLEOTIDE SEQUENCE [LARGE SCALE GENOMIC DNA]</scope>
</reference>
<comment type="similarity">
    <text evidence="6">Belongs to the Mediator complex subunit 21 family.</text>
</comment>
<dbReference type="Proteomes" id="UP000001514">
    <property type="component" value="Unassembled WGS sequence"/>
</dbReference>
<feature type="compositionally biased region" description="Low complexity" evidence="7">
    <location>
        <begin position="53"/>
        <end position="77"/>
    </location>
</feature>
<dbReference type="PANTHER" id="PTHR13381">
    <property type="entry name" value="RNA POLYMERASE II HOLOENZYME COMPONENT SRB7"/>
    <property type="match status" value="1"/>
</dbReference>
<dbReference type="Pfam" id="PF11221">
    <property type="entry name" value="Med21"/>
    <property type="match status" value="1"/>
</dbReference>
<dbReference type="HOGENOM" id="CLU_113074_0_0_1"/>
<evidence type="ECO:0000313" key="9">
    <source>
        <dbReference type="EMBL" id="EFJ18896.1"/>
    </source>
</evidence>
<comment type="function">
    <text evidence="6">Component of the Mediator complex, a coactivator involved in the regulated transcription of nearly all RNA polymerase II-dependent genes. Mediator functions as a bridge to convey information from gene-specific regulatory proteins to the basal RNA polymerase II transcription machinery. Mediator is recruited to promoters by direct interactions with regulatory proteins and serves as a scaffold for the assembly of a functional preinitiation complex with RNA polymerase II and the general transcription factors.</text>
</comment>
<keyword evidence="2 6" id="KW-0805">Transcription regulation</keyword>
<dbReference type="GO" id="GO:0003712">
    <property type="term" value="F:transcription coregulator activity"/>
    <property type="evidence" value="ECO:0000318"/>
    <property type="project" value="GO_Central"/>
</dbReference>
<evidence type="ECO:0000256" key="4">
    <source>
        <dbReference type="ARBA" id="ARBA00023163"/>
    </source>
</evidence>
<accession>D8S9W6</accession>
<keyword evidence="3 6" id="KW-0010">Activator</keyword>
<evidence type="ECO:0000313" key="8">
    <source>
        <dbReference type="EMBL" id="EFJ06020.1"/>
    </source>
</evidence>
<dbReference type="eggNOG" id="KOG1510">
    <property type="taxonomic scope" value="Eukaryota"/>
</dbReference>
<keyword evidence="10" id="KW-1185">Reference proteome</keyword>
<evidence type="ECO:0000256" key="7">
    <source>
        <dbReference type="SAM" id="MobiDB-lite"/>
    </source>
</evidence>
<dbReference type="InterPro" id="IPR021384">
    <property type="entry name" value="Mediator_Med21"/>
</dbReference>
<dbReference type="FunCoup" id="D8S9W6">
    <property type="interactions" value="2872"/>
</dbReference>
<protein>
    <recommendedName>
        <fullName evidence="6">Mediator of RNA polymerase II transcription subunit 21</fullName>
    </recommendedName>
</protein>
<dbReference type="KEGG" id="smo:SELMODRAFT_136226"/>
<dbReference type="InParanoid" id="D8S9W6"/>
<keyword evidence="5 6" id="KW-0539">Nucleus</keyword>
<organism evidence="10">
    <name type="scientific">Selaginella moellendorffii</name>
    <name type="common">Spikemoss</name>
    <dbReference type="NCBI Taxonomy" id="88036"/>
    <lineage>
        <taxon>Eukaryota</taxon>
        <taxon>Viridiplantae</taxon>
        <taxon>Streptophyta</taxon>
        <taxon>Embryophyta</taxon>
        <taxon>Tracheophyta</taxon>
        <taxon>Lycopodiopsida</taxon>
        <taxon>Selaginellales</taxon>
        <taxon>Selaginellaceae</taxon>
        <taxon>Selaginella</taxon>
    </lineage>
</organism>
<dbReference type="OMA" id="TDNCINF"/>
<dbReference type="SUPFAM" id="SSF140718">
    <property type="entry name" value="Mediator hinge subcomplex-like"/>
    <property type="match status" value="1"/>
</dbReference>
<name>D8S9W6_SELML</name>
<dbReference type="InterPro" id="IPR037212">
    <property type="entry name" value="Med7/Med21-like"/>
</dbReference>
<proteinExistence type="inferred from homology"/>
<keyword evidence="4 6" id="KW-0804">Transcription</keyword>
<evidence type="ECO:0000256" key="2">
    <source>
        <dbReference type="ARBA" id="ARBA00023015"/>
    </source>
</evidence>
<dbReference type="STRING" id="88036.D8S9W6"/>
<evidence type="ECO:0000256" key="5">
    <source>
        <dbReference type="ARBA" id="ARBA00023242"/>
    </source>
</evidence>
<dbReference type="PANTHER" id="PTHR13381:SF0">
    <property type="entry name" value="MEDIATOR OF RNA POLYMERASE II TRANSCRIPTION SUBUNIT 21"/>
    <property type="match status" value="1"/>
</dbReference>